<keyword evidence="2" id="KW-1185">Reference proteome</keyword>
<sequence length="127" mass="13659">MIARATLLLLAAVALAFLVPQALEERDLRRGRALAPSAETGAEARAALRAARRHSLSGEPRILEAQLLLFGSKPDEALAVVLPVARREPENLLAWRAVAAAARQRGDLTLQQEARERLAALDPRSAG</sequence>
<organism evidence="1 2">
    <name type="scientific">Svornostia abyssi</name>
    <dbReference type="NCBI Taxonomy" id="2898438"/>
    <lineage>
        <taxon>Bacteria</taxon>
        <taxon>Bacillati</taxon>
        <taxon>Actinomycetota</taxon>
        <taxon>Thermoleophilia</taxon>
        <taxon>Solirubrobacterales</taxon>
        <taxon>Baekduiaceae</taxon>
        <taxon>Svornostia</taxon>
    </lineage>
</organism>
<proteinExistence type="predicted"/>
<dbReference type="Proteomes" id="UP001058860">
    <property type="component" value="Chromosome"/>
</dbReference>
<evidence type="ECO:0000313" key="1">
    <source>
        <dbReference type="EMBL" id="UUY02769.1"/>
    </source>
</evidence>
<accession>A0ABY5PDM7</accession>
<protein>
    <submittedName>
        <fullName evidence="1">Uncharacterized protein</fullName>
    </submittedName>
</protein>
<evidence type="ECO:0000313" key="2">
    <source>
        <dbReference type="Proteomes" id="UP001058860"/>
    </source>
</evidence>
<dbReference type="EMBL" id="CP088295">
    <property type="protein sequence ID" value="UUY02769.1"/>
    <property type="molecule type" value="Genomic_DNA"/>
</dbReference>
<dbReference type="RefSeq" id="WP_353863292.1">
    <property type="nucleotide sequence ID" value="NZ_CP088295.1"/>
</dbReference>
<name>A0ABY5PDM7_9ACTN</name>
<reference evidence="2" key="1">
    <citation type="submission" date="2021-11" db="EMBL/GenBank/DDBJ databases">
        <title>Cultivation dependent microbiological survey of springs from the worlds oldest radium mine currently devoted to the extraction of radon-saturated water.</title>
        <authorList>
            <person name="Kapinusova G."/>
            <person name="Smrhova T."/>
            <person name="Strejcek M."/>
            <person name="Suman J."/>
            <person name="Jani K."/>
            <person name="Pajer P."/>
            <person name="Uhlik O."/>
        </authorList>
    </citation>
    <scope>NUCLEOTIDE SEQUENCE [LARGE SCALE GENOMIC DNA]</scope>
    <source>
        <strain evidence="2">J379</strain>
    </source>
</reference>
<gene>
    <name evidence="1" type="ORF">LRS13_19080</name>
</gene>